<sequence>MRNMLGFIVKSLIVAFLFAVLFAYAMFQGGFVSWFLFYAFLPFLLYMAALLIYPVHDWKVERRLSKRMAVGGETIEVEVTLKRRLLFPIYYCVIEEHLPHSLKKVDKHLEKYKDMEETDHYYKPRKVKRVVFPWFNKAITYRYQLDQVPRGEHVLKTFRIKTGDFFGFVKKEHIYQHESKLLVFPYVRPVKMKDRVNSFEKGASPSFKWNEKNTNIVTGVREYMPGDRFAWVDWKTTAKKNEMMTKEFEQEKSVDMMLILNGVYHPDGSSLSFEGAVEFTASMLKEYHKYSSPLSFMSLGDERKYYPFRPDHTYQQKIQEHLARIRHTDKIPFAQQLDREKSLIPSGILLMIVSHYLDKDLQNEISKWMKRSKRIVFFYVCPHNQLSFQDHQAIKQLKSEGIVVNILSEDQLTQQQFEVNT</sequence>
<evidence type="ECO:0000259" key="2">
    <source>
        <dbReference type="Pfam" id="PF01882"/>
    </source>
</evidence>
<feature type="transmembrane region" description="Helical" evidence="1">
    <location>
        <begin position="33"/>
        <end position="53"/>
    </location>
</feature>
<dbReference type="PANTHER" id="PTHR34351:SF2">
    <property type="entry name" value="DUF58 DOMAIN-CONTAINING PROTEIN"/>
    <property type="match status" value="1"/>
</dbReference>
<protein>
    <recommendedName>
        <fullName evidence="2">DUF58 domain-containing protein</fullName>
    </recommendedName>
</protein>
<keyword evidence="1" id="KW-0812">Transmembrane</keyword>
<keyword evidence="1" id="KW-0472">Membrane</keyword>
<evidence type="ECO:0000313" key="3">
    <source>
        <dbReference type="EMBL" id="CDQ23895.1"/>
    </source>
</evidence>
<keyword evidence="1" id="KW-1133">Transmembrane helix</keyword>
<dbReference type="InterPro" id="IPR002881">
    <property type="entry name" value="DUF58"/>
</dbReference>
<evidence type="ECO:0000256" key="1">
    <source>
        <dbReference type="SAM" id="Phobius"/>
    </source>
</evidence>
<proteinExistence type="predicted"/>
<dbReference type="EMBL" id="CCDI010000002">
    <property type="protein sequence ID" value="CDQ23895.1"/>
    <property type="molecule type" value="Genomic_DNA"/>
</dbReference>
<accession>A0A024P4T6</accession>
<reference evidence="4" key="1">
    <citation type="submission" date="2014-03" db="EMBL/GenBank/DDBJ databases">
        <authorList>
            <person name="Urmite Genomes U."/>
        </authorList>
    </citation>
    <scope>NUCLEOTIDE SEQUENCE [LARGE SCALE GENOMIC DNA]</scope>
    <source>
        <strain evidence="4">HD-03</strain>
    </source>
</reference>
<gene>
    <name evidence="3" type="ORF">BN983_02148</name>
</gene>
<dbReference type="Pfam" id="PF01882">
    <property type="entry name" value="DUF58"/>
    <property type="match status" value="1"/>
</dbReference>
<name>A0A024P4T6_9BACI</name>
<organism evidence="3 4">
    <name type="scientific">Halobacillus karajensis</name>
    <dbReference type="NCBI Taxonomy" id="195088"/>
    <lineage>
        <taxon>Bacteria</taxon>
        <taxon>Bacillati</taxon>
        <taxon>Bacillota</taxon>
        <taxon>Bacilli</taxon>
        <taxon>Bacillales</taxon>
        <taxon>Bacillaceae</taxon>
        <taxon>Halobacillus</taxon>
    </lineage>
</organism>
<feature type="transmembrane region" description="Helical" evidence="1">
    <location>
        <begin position="7"/>
        <end position="27"/>
    </location>
</feature>
<reference evidence="3 4" key="2">
    <citation type="submission" date="2014-05" db="EMBL/GenBank/DDBJ databases">
        <title>Draft genome sequence of Halobacillus karajensis HK-03.</title>
        <authorList>
            <person name="Khelaifia S."/>
            <person name="Croce O."/>
            <person name="Lagier J.C."/>
            <person name="Raoult D."/>
        </authorList>
    </citation>
    <scope>NUCLEOTIDE SEQUENCE [LARGE SCALE GENOMIC DNA]</scope>
    <source>
        <strain evidence="3 4">HD-03</strain>
    </source>
</reference>
<dbReference type="RefSeq" id="WP_035508308.1">
    <property type="nucleotide sequence ID" value="NZ_CCDH010000003.1"/>
</dbReference>
<evidence type="ECO:0000313" key="4">
    <source>
        <dbReference type="Proteomes" id="UP000028868"/>
    </source>
</evidence>
<comment type="caution">
    <text evidence="3">The sequence shown here is derived from an EMBL/GenBank/DDBJ whole genome shotgun (WGS) entry which is preliminary data.</text>
</comment>
<dbReference type="PANTHER" id="PTHR34351">
    <property type="entry name" value="SLR1927 PROTEIN-RELATED"/>
    <property type="match status" value="1"/>
</dbReference>
<dbReference type="AlphaFoldDB" id="A0A024P4T6"/>
<keyword evidence="4" id="KW-1185">Reference proteome</keyword>
<feature type="domain" description="DUF58" evidence="2">
    <location>
        <begin position="220"/>
        <end position="373"/>
    </location>
</feature>
<dbReference type="Proteomes" id="UP000028868">
    <property type="component" value="Unassembled WGS sequence"/>
</dbReference>